<gene>
    <name evidence="3" type="ORF">CTEN210_11087</name>
</gene>
<evidence type="ECO:0000313" key="4">
    <source>
        <dbReference type="Proteomes" id="UP001054902"/>
    </source>
</evidence>
<protein>
    <submittedName>
        <fullName evidence="3">Extrinsic protein in photosystem II</fullName>
    </submittedName>
</protein>
<proteinExistence type="predicted"/>
<keyword evidence="1" id="KW-0793">Thylakoid</keyword>
<evidence type="ECO:0000313" key="3">
    <source>
        <dbReference type="EMBL" id="GFH54611.1"/>
    </source>
</evidence>
<keyword evidence="2" id="KW-0732">Signal</keyword>
<sequence length="211" mass="22426">MKSAICFTALVASASAFAPEANNARVSTAVNAEARREVFGKIAAAGAAFLPAAANAAVGESPRFSVFGLIGDGSSYSEGAAYGSDQEKPLYSPYSVYSPQGSETLYDAATPEYAARKKAVLVETKNRLAKIPAYVERKEWFNVRDELTRYMYETRGAVRGLAKTVDQKEKADVFFRAIEDTNGAATLHKGDACKAANAKALAALDAFTATL</sequence>
<evidence type="ECO:0000256" key="2">
    <source>
        <dbReference type="SAM" id="SignalP"/>
    </source>
</evidence>
<feature type="chain" id="PRO_5042033216" evidence="2">
    <location>
        <begin position="17"/>
        <end position="211"/>
    </location>
</feature>
<comment type="caution">
    <text evidence="3">The sequence shown here is derived from an EMBL/GenBank/DDBJ whole genome shotgun (WGS) entry which is preliminary data.</text>
</comment>
<feature type="signal peptide" evidence="2">
    <location>
        <begin position="1"/>
        <end position="16"/>
    </location>
</feature>
<dbReference type="Proteomes" id="UP001054902">
    <property type="component" value="Unassembled WGS sequence"/>
</dbReference>
<accession>A0AAD3CYQ3</accession>
<organism evidence="3 4">
    <name type="scientific">Chaetoceros tenuissimus</name>
    <dbReference type="NCBI Taxonomy" id="426638"/>
    <lineage>
        <taxon>Eukaryota</taxon>
        <taxon>Sar</taxon>
        <taxon>Stramenopiles</taxon>
        <taxon>Ochrophyta</taxon>
        <taxon>Bacillariophyta</taxon>
        <taxon>Coscinodiscophyceae</taxon>
        <taxon>Chaetocerotophycidae</taxon>
        <taxon>Chaetocerotales</taxon>
        <taxon>Chaetocerotaceae</taxon>
        <taxon>Chaetoceros</taxon>
    </lineage>
</organism>
<dbReference type="SUPFAM" id="SSF101112">
    <property type="entry name" value="Oxygen-evolving enhancer protein 3"/>
    <property type="match status" value="1"/>
</dbReference>
<dbReference type="Gene3D" id="1.20.120.290">
    <property type="entry name" value="Oxygen-evolving enhancer protein 3 (PsbQ), four-helix up-down bundle"/>
    <property type="match status" value="1"/>
</dbReference>
<reference evidence="3 4" key="1">
    <citation type="journal article" date="2021" name="Sci. Rep.">
        <title>The genome of the diatom Chaetoceros tenuissimus carries an ancient integrated fragment of an extant virus.</title>
        <authorList>
            <person name="Hongo Y."/>
            <person name="Kimura K."/>
            <person name="Takaki Y."/>
            <person name="Yoshida Y."/>
            <person name="Baba S."/>
            <person name="Kobayashi G."/>
            <person name="Nagasaki K."/>
            <person name="Hano T."/>
            <person name="Tomaru Y."/>
        </authorList>
    </citation>
    <scope>NUCLEOTIDE SEQUENCE [LARGE SCALE GENOMIC DNA]</scope>
    <source>
        <strain evidence="3 4">NIES-3715</strain>
    </source>
</reference>
<evidence type="ECO:0000256" key="1">
    <source>
        <dbReference type="ARBA" id="ARBA00023078"/>
    </source>
</evidence>
<name>A0AAD3CYQ3_9STRA</name>
<dbReference type="EMBL" id="BLLK01000047">
    <property type="protein sequence ID" value="GFH54611.1"/>
    <property type="molecule type" value="Genomic_DNA"/>
</dbReference>
<dbReference type="InterPro" id="IPR023222">
    <property type="entry name" value="PsbQ-like_dom_sf"/>
</dbReference>
<dbReference type="AlphaFoldDB" id="A0AAD3CYQ3"/>
<keyword evidence="4" id="KW-1185">Reference proteome</keyword>